<dbReference type="InterPro" id="IPR018490">
    <property type="entry name" value="cNMP-bd_dom_sf"/>
</dbReference>
<dbReference type="InterPro" id="IPR036390">
    <property type="entry name" value="WH_DNA-bd_sf"/>
</dbReference>
<dbReference type="AlphaFoldDB" id="A0A1R3SVI3"/>
<dbReference type="Proteomes" id="UP000187464">
    <property type="component" value="Chromosome I"/>
</dbReference>
<dbReference type="SMART" id="SM00419">
    <property type="entry name" value="HTH_CRP"/>
    <property type="match status" value="1"/>
</dbReference>
<dbReference type="Pfam" id="PF13545">
    <property type="entry name" value="HTH_Crp_2"/>
    <property type="match status" value="1"/>
</dbReference>
<dbReference type="EMBL" id="LT605205">
    <property type="protein sequence ID" value="SCD20326.1"/>
    <property type="molecule type" value="Genomic_DNA"/>
</dbReference>
<evidence type="ECO:0000259" key="4">
    <source>
        <dbReference type="PROSITE" id="PS50042"/>
    </source>
</evidence>
<evidence type="ECO:0000256" key="1">
    <source>
        <dbReference type="ARBA" id="ARBA00023015"/>
    </source>
</evidence>
<evidence type="ECO:0000256" key="3">
    <source>
        <dbReference type="ARBA" id="ARBA00023163"/>
    </source>
</evidence>
<dbReference type="PANTHER" id="PTHR24567">
    <property type="entry name" value="CRP FAMILY TRANSCRIPTIONAL REGULATORY PROTEIN"/>
    <property type="match status" value="1"/>
</dbReference>
<sequence>MEEQIQTAKYPAQSHSHDHLYHLLERLNFPMDNVDVEHHHSHRHDQELSYCPLFRGMTQREHDEFLDRNVREILTYKKGETVVRQGDPIQFVMLLVQGSVRTEMITMEGNVLDIDIMEAVIPLTPSFIYGVKNNYPVDVIAVEAAIFLKISKEAWLDEMANNKQLLTNFLTMNADFTLFLTNKLQMISLKSLRKKLATYFLEMTTAEDGTLTLKRSRTELAEYFGVQRQSLARSLKEMEEDGIIQLEGRMVKILDRNQLIRE</sequence>
<evidence type="ECO:0000313" key="6">
    <source>
        <dbReference type="EMBL" id="SCD20326.1"/>
    </source>
</evidence>
<dbReference type="PROSITE" id="PS51063">
    <property type="entry name" value="HTH_CRP_2"/>
    <property type="match status" value="1"/>
</dbReference>
<gene>
    <name evidence="6" type="ORF">PSM36_1505</name>
</gene>
<dbReference type="InterPro" id="IPR014710">
    <property type="entry name" value="RmlC-like_jellyroll"/>
</dbReference>
<feature type="domain" description="Cyclic nucleotide-binding" evidence="4">
    <location>
        <begin position="53"/>
        <end position="101"/>
    </location>
</feature>
<proteinExistence type="predicted"/>
<dbReference type="SUPFAM" id="SSF46785">
    <property type="entry name" value="Winged helix' DNA-binding domain"/>
    <property type="match status" value="1"/>
</dbReference>
<evidence type="ECO:0000313" key="7">
    <source>
        <dbReference type="Proteomes" id="UP000187464"/>
    </source>
</evidence>
<dbReference type="SMART" id="SM00100">
    <property type="entry name" value="cNMP"/>
    <property type="match status" value="1"/>
</dbReference>
<keyword evidence="1" id="KW-0805">Transcription regulation</keyword>
<evidence type="ECO:0000259" key="5">
    <source>
        <dbReference type="PROSITE" id="PS51063"/>
    </source>
</evidence>
<dbReference type="GO" id="GO:0003700">
    <property type="term" value="F:DNA-binding transcription factor activity"/>
    <property type="evidence" value="ECO:0007669"/>
    <property type="project" value="TreeGrafter"/>
</dbReference>
<dbReference type="GO" id="GO:0003677">
    <property type="term" value="F:DNA binding"/>
    <property type="evidence" value="ECO:0007669"/>
    <property type="project" value="UniProtKB-KW"/>
</dbReference>
<dbReference type="PANTHER" id="PTHR24567:SF58">
    <property type="entry name" value="CYCLIC AMP-BINDING REGULATORY PROTEIN"/>
    <property type="match status" value="1"/>
</dbReference>
<dbReference type="InterPro" id="IPR050397">
    <property type="entry name" value="Env_Response_Regulators"/>
</dbReference>
<dbReference type="InterPro" id="IPR012318">
    <property type="entry name" value="HTH_CRP"/>
</dbReference>
<keyword evidence="2" id="KW-0238">DNA-binding</keyword>
<dbReference type="Gene3D" id="2.60.120.10">
    <property type="entry name" value="Jelly Rolls"/>
    <property type="match status" value="1"/>
</dbReference>
<dbReference type="STRING" id="1642647.PSM36_1505"/>
<dbReference type="CDD" id="cd00038">
    <property type="entry name" value="CAP_ED"/>
    <property type="match status" value="1"/>
</dbReference>
<feature type="domain" description="HTH crp-type" evidence="5">
    <location>
        <begin position="190"/>
        <end position="257"/>
    </location>
</feature>
<dbReference type="SUPFAM" id="SSF51206">
    <property type="entry name" value="cAMP-binding domain-like"/>
    <property type="match status" value="1"/>
</dbReference>
<organism evidence="6 7">
    <name type="scientific">Proteiniphilum saccharofermentans</name>
    <dbReference type="NCBI Taxonomy" id="1642647"/>
    <lineage>
        <taxon>Bacteria</taxon>
        <taxon>Pseudomonadati</taxon>
        <taxon>Bacteroidota</taxon>
        <taxon>Bacteroidia</taxon>
        <taxon>Bacteroidales</taxon>
        <taxon>Dysgonomonadaceae</taxon>
        <taxon>Proteiniphilum</taxon>
    </lineage>
</organism>
<reference evidence="6 7" key="1">
    <citation type="submission" date="2016-08" db="EMBL/GenBank/DDBJ databases">
        <authorList>
            <person name="Seilhamer J.J."/>
        </authorList>
    </citation>
    <scope>NUCLEOTIDE SEQUENCE [LARGE SCALE GENOMIC DNA]</scope>
    <source>
        <strain evidence="6">M3/6</strain>
    </source>
</reference>
<name>A0A1R3SVI3_9BACT</name>
<keyword evidence="7" id="KW-1185">Reference proteome</keyword>
<accession>A0A1R3SVI3</accession>
<protein>
    <submittedName>
        <fullName evidence="6">cAMP-binding domain of CRP</fullName>
    </submittedName>
</protein>
<dbReference type="GO" id="GO:0005829">
    <property type="term" value="C:cytosol"/>
    <property type="evidence" value="ECO:0007669"/>
    <property type="project" value="TreeGrafter"/>
</dbReference>
<dbReference type="KEGG" id="psac:PSM36_1505"/>
<dbReference type="PROSITE" id="PS50042">
    <property type="entry name" value="CNMP_BINDING_3"/>
    <property type="match status" value="1"/>
</dbReference>
<keyword evidence="3" id="KW-0804">Transcription</keyword>
<dbReference type="Pfam" id="PF00027">
    <property type="entry name" value="cNMP_binding"/>
    <property type="match status" value="1"/>
</dbReference>
<dbReference type="RefSeq" id="WP_232001542.1">
    <property type="nucleotide sequence ID" value="NZ_LT605205.1"/>
</dbReference>
<evidence type="ECO:0000256" key="2">
    <source>
        <dbReference type="ARBA" id="ARBA00023125"/>
    </source>
</evidence>
<dbReference type="InterPro" id="IPR000595">
    <property type="entry name" value="cNMP-bd_dom"/>
</dbReference>